<keyword evidence="21" id="KW-1185">Reference proteome</keyword>
<dbReference type="EMBL" id="JACHOO010000001">
    <property type="protein sequence ID" value="MBB5751283.1"/>
    <property type="molecule type" value="Genomic_DNA"/>
</dbReference>
<comment type="cofactor">
    <cofactor evidence="17">
        <name>Mg(2+)</name>
        <dbReference type="ChEBI" id="CHEBI:18420"/>
    </cofactor>
    <text evidence="17">Binds 2 magnesium ions per subunit.</text>
</comment>
<sequence length="447" mass="48427">MTAMLAFCRDCLTPAAIGAVRCRACGSPRLAAHAELDRLSIAHIDCDAFYAAVEKRDDPSLADMPVIIGGGKRGVVSTACYVARIHGVRSAMPMFQALKLCPDAVVIRPNMEKYVAVGRQVRAAMLELTPLVEPLSIDEAFLDLSGTERLHGASPALALARFQQRIERDIGITLSVGLSFNKFLAKIASDLDKPRGFAVIGRGEALAFLAPRPVSTIWGVGKAFEAKLAADGIRTVGQLQGMREGELARRYGSMGFRLARLSRAEDRRPVDPRHEPKSVGAETTFDADLADHTALRPILRRLSEKVSGRLKRAQLAGVTVTLKLKTADFKLRSRARQLPDPTQLADRIFRAAESLLAHETNGTFYRLIGVSISDFADPAIADPDDLVDPGAGKRAKAEKAIDAVREKFGRGAVEHGLTFGTRSSAQTGGRRDEFHDVRDPGTRDGRG</sequence>
<evidence type="ECO:0000256" key="18">
    <source>
        <dbReference type="SAM" id="MobiDB-lite"/>
    </source>
</evidence>
<keyword evidence="13 17" id="KW-0238">DNA-binding</keyword>
<evidence type="ECO:0000256" key="10">
    <source>
        <dbReference type="ARBA" id="ARBA00022763"/>
    </source>
</evidence>
<dbReference type="InterPro" id="IPR022880">
    <property type="entry name" value="DNApol_IV"/>
</dbReference>
<dbReference type="CDD" id="cd03586">
    <property type="entry name" value="PolY_Pol_IV_kappa"/>
    <property type="match status" value="1"/>
</dbReference>
<dbReference type="InterPro" id="IPR001126">
    <property type="entry name" value="UmuC"/>
</dbReference>
<keyword evidence="10 17" id="KW-0227">DNA damage</keyword>
<evidence type="ECO:0000313" key="20">
    <source>
        <dbReference type="EMBL" id="MBB5751283.1"/>
    </source>
</evidence>
<dbReference type="Pfam" id="PF00817">
    <property type="entry name" value="IMS"/>
    <property type="match status" value="1"/>
</dbReference>
<dbReference type="InterPro" id="IPR043128">
    <property type="entry name" value="Rev_trsase/Diguanyl_cyclase"/>
</dbReference>
<dbReference type="GO" id="GO:0042276">
    <property type="term" value="P:error-prone translesion synthesis"/>
    <property type="evidence" value="ECO:0007669"/>
    <property type="project" value="TreeGrafter"/>
</dbReference>
<keyword evidence="14 17" id="KW-0234">DNA repair</keyword>
<dbReference type="InterPro" id="IPR043502">
    <property type="entry name" value="DNA/RNA_pol_sf"/>
</dbReference>
<evidence type="ECO:0000256" key="1">
    <source>
        <dbReference type="ARBA" id="ARBA00004496"/>
    </source>
</evidence>
<dbReference type="PANTHER" id="PTHR11076:SF33">
    <property type="entry name" value="DNA POLYMERASE KAPPA"/>
    <property type="match status" value="1"/>
</dbReference>
<dbReference type="AlphaFoldDB" id="A0A7W9CSU7"/>
<evidence type="ECO:0000256" key="14">
    <source>
        <dbReference type="ARBA" id="ARBA00023204"/>
    </source>
</evidence>
<evidence type="ECO:0000256" key="5">
    <source>
        <dbReference type="ARBA" id="ARBA00022490"/>
    </source>
</evidence>
<feature type="binding site" evidence="17">
    <location>
        <position position="138"/>
    </location>
    <ligand>
        <name>Mg(2+)</name>
        <dbReference type="ChEBI" id="CHEBI:18420"/>
    </ligand>
</feature>
<comment type="catalytic activity">
    <reaction evidence="16 17">
        <text>DNA(n) + a 2'-deoxyribonucleoside 5'-triphosphate = DNA(n+1) + diphosphate</text>
        <dbReference type="Rhea" id="RHEA:22508"/>
        <dbReference type="Rhea" id="RHEA-COMP:17339"/>
        <dbReference type="Rhea" id="RHEA-COMP:17340"/>
        <dbReference type="ChEBI" id="CHEBI:33019"/>
        <dbReference type="ChEBI" id="CHEBI:61560"/>
        <dbReference type="ChEBI" id="CHEBI:173112"/>
        <dbReference type="EC" id="2.7.7.7"/>
    </reaction>
</comment>
<comment type="caution">
    <text evidence="20">The sequence shown here is derived from an EMBL/GenBank/DDBJ whole genome shotgun (WGS) entry which is preliminary data.</text>
</comment>
<organism evidence="20 21">
    <name type="scientific">Prosthecomicrobium pneumaticum</name>
    <dbReference type="NCBI Taxonomy" id="81895"/>
    <lineage>
        <taxon>Bacteria</taxon>
        <taxon>Pseudomonadati</taxon>
        <taxon>Pseudomonadota</taxon>
        <taxon>Alphaproteobacteria</taxon>
        <taxon>Hyphomicrobiales</taxon>
        <taxon>Kaistiaceae</taxon>
        <taxon>Prosthecomicrobium</taxon>
    </lineage>
</organism>
<evidence type="ECO:0000256" key="4">
    <source>
        <dbReference type="ARBA" id="ARBA00022457"/>
    </source>
</evidence>
<keyword evidence="7 17" id="KW-0548">Nucleotidyltransferase</keyword>
<dbReference type="SUPFAM" id="SSF56672">
    <property type="entry name" value="DNA/RNA polymerases"/>
    <property type="match status" value="1"/>
</dbReference>
<evidence type="ECO:0000256" key="11">
    <source>
        <dbReference type="ARBA" id="ARBA00022842"/>
    </source>
</evidence>
<feature type="site" description="Substrate discrimination" evidence="17">
    <location>
        <position position="50"/>
    </location>
</feature>
<keyword evidence="8 17" id="KW-0235">DNA replication</keyword>
<proteinExistence type="inferred from homology"/>
<evidence type="ECO:0000256" key="6">
    <source>
        <dbReference type="ARBA" id="ARBA00022679"/>
    </source>
</evidence>
<dbReference type="GO" id="GO:0003684">
    <property type="term" value="F:damaged DNA binding"/>
    <property type="evidence" value="ECO:0007669"/>
    <property type="project" value="InterPro"/>
</dbReference>
<evidence type="ECO:0000256" key="13">
    <source>
        <dbReference type="ARBA" id="ARBA00023125"/>
    </source>
</evidence>
<keyword evidence="6 17" id="KW-0808">Transferase</keyword>
<dbReference type="Gene3D" id="3.40.1170.60">
    <property type="match status" value="1"/>
</dbReference>
<feature type="region of interest" description="Disordered" evidence="18">
    <location>
        <begin position="415"/>
        <end position="447"/>
    </location>
</feature>
<evidence type="ECO:0000259" key="19">
    <source>
        <dbReference type="PROSITE" id="PS50173"/>
    </source>
</evidence>
<comment type="subunit">
    <text evidence="3 17">Monomer.</text>
</comment>
<comment type="subcellular location">
    <subcellularLocation>
        <location evidence="1 17">Cytoplasm</location>
    </subcellularLocation>
</comment>
<evidence type="ECO:0000256" key="2">
    <source>
        <dbReference type="ARBA" id="ARBA00010945"/>
    </source>
</evidence>
<dbReference type="NCBIfam" id="NF002751">
    <property type="entry name" value="PRK02794.1"/>
    <property type="match status" value="1"/>
</dbReference>
<dbReference type="GO" id="GO:0009432">
    <property type="term" value="P:SOS response"/>
    <property type="evidence" value="ECO:0007669"/>
    <property type="project" value="TreeGrafter"/>
</dbReference>
<dbReference type="Gene3D" id="3.30.70.270">
    <property type="match status" value="1"/>
</dbReference>
<dbReference type="GO" id="GO:0006281">
    <property type="term" value="P:DNA repair"/>
    <property type="evidence" value="ECO:0007669"/>
    <property type="project" value="UniProtKB-UniRule"/>
</dbReference>
<dbReference type="NCBIfam" id="NF002677">
    <property type="entry name" value="PRK02406.1"/>
    <property type="match status" value="1"/>
</dbReference>
<dbReference type="EC" id="2.7.7.7" evidence="17"/>
<dbReference type="InterPro" id="IPR017961">
    <property type="entry name" value="DNA_pol_Y-fam_little_finger"/>
</dbReference>
<dbReference type="InterPro" id="IPR036775">
    <property type="entry name" value="DNA_pol_Y-fam_lit_finger_sf"/>
</dbReference>
<dbReference type="SUPFAM" id="SSF100879">
    <property type="entry name" value="Lesion bypass DNA polymerase (Y-family), little finger domain"/>
    <property type="match status" value="1"/>
</dbReference>
<dbReference type="PANTHER" id="PTHR11076">
    <property type="entry name" value="DNA REPAIR POLYMERASE UMUC / TRANSFERASE FAMILY MEMBER"/>
    <property type="match status" value="1"/>
</dbReference>
<evidence type="ECO:0000256" key="7">
    <source>
        <dbReference type="ARBA" id="ARBA00022695"/>
    </source>
</evidence>
<protein>
    <recommendedName>
        <fullName evidence="17">DNA polymerase IV</fullName>
        <shortName evidence="17">Pol IV</shortName>
        <ecNumber evidence="17">2.7.7.7</ecNumber>
    </recommendedName>
</protein>
<reference evidence="20 21" key="1">
    <citation type="submission" date="2020-08" db="EMBL/GenBank/DDBJ databases">
        <title>Genomic Encyclopedia of Type Strains, Phase IV (KMG-IV): sequencing the most valuable type-strain genomes for metagenomic binning, comparative biology and taxonomic classification.</title>
        <authorList>
            <person name="Goeker M."/>
        </authorList>
    </citation>
    <scope>NUCLEOTIDE SEQUENCE [LARGE SCALE GENOMIC DNA]</scope>
    <source>
        <strain evidence="20 21">DSM 16268</strain>
    </source>
</reference>
<name>A0A7W9CSU7_9HYPH</name>
<dbReference type="InterPro" id="IPR050116">
    <property type="entry name" value="DNA_polymerase-Y"/>
</dbReference>
<feature type="domain" description="UmuC" evidence="19">
    <location>
        <begin position="41"/>
        <end position="221"/>
    </location>
</feature>
<dbReference type="HAMAP" id="MF_01113">
    <property type="entry name" value="DNApol_IV"/>
    <property type="match status" value="1"/>
</dbReference>
<evidence type="ECO:0000256" key="3">
    <source>
        <dbReference type="ARBA" id="ARBA00011245"/>
    </source>
</evidence>
<dbReference type="InterPro" id="IPR024728">
    <property type="entry name" value="PolY_HhH_motif"/>
</dbReference>
<dbReference type="GO" id="GO:0003887">
    <property type="term" value="F:DNA-directed DNA polymerase activity"/>
    <property type="evidence" value="ECO:0007669"/>
    <property type="project" value="UniProtKB-UniRule"/>
</dbReference>
<keyword evidence="12 17" id="KW-0239">DNA-directed DNA polymerase</keyword>
<feature type="compositionally biased region" description="Basic and acidic residues" evidence="18">
    <location>
        <begin position="429"/>
        <end position="447"/>
    </location>
</feature>
<dbReference type="PROSITE" id="PS50173">
    <property type="entry name" value="UMUC"/>
    <property type="match status" value="1"/>
</dbReference>
<evidence type="ECO:0000313" key="21">
    <source>
        <dbReference type="Proteomes" id="UP000523821"/>
    </source>
</evidence>
<evidence type="ECO:0000256" key="15">
    <source>
        <dbReference type="ARBA" id="ARBA00025589"/>
    </source>
</evidence>
<dbReference type="Pfam" id="PF11799">
    <property type="entry name" value="IMS_C"/>
    <property type="match status" value="1"/>
</dbReference>
<gene>
    <name evidence="17" type="primary">dinB</name>
    <name evidence="20" type="ORF">GGQ63_000326</name>
</gene>
<keyword evidence="4 17" id="KW-0515">Mutator protein</keyword>
<evidence type="ECO:0000256" key="12">
    <source>
        <dbReference type="ARBA" id="ARBA00022932"/>
    </source>
</evidence>
<keyword evidence="5 17" id="KW-0963">Cytoplasm</keyword>
<comment type="similarity">
    <text evidence="2 17">Belongs to the DNA polymerase type-Y family.</text>
</comment>
<feature type="binding site" evidence="17">
    <location>
        <position position="45"/>
    </location>
    <ligand>
        <name>Mg(2+)</name>
        <dbReference type="ChEBI" id="CHEBI:18420"/>
    </ligand>
</feature>
<keyword evidence="11 17" id="KW-0460">Magnesium</keyword>
<evidence type="ECO:0000256" key="8">
    <source>
        <dbReference type="ARBA" id="ARBA00022705"/>
    </source>
</evidence>
<dbReference type="Gene3D" id="1.10.150.20">
    <property type="entry name" value="5' to 3' exonuclease, C-terminal subdomain"/>
    <property type="match status" value="1"/>
</dbReference>
<evidence type="ECO:0000256" key="9">
    <source>
        <dbReference type="ARBA" id="ARBA00022723"/>
    </source>
</evidence>
<dbReference type="GO" id="GO:0006261">
    <property type="term" value="P:DNA-templated DNA replication"/>
    <property type="evidence" value="ECO:0007669"/>
    <property type="project" value="UniProtKB-UniRule"/>
</dbReference>
<evidence type="ECO:0000256" key="16">
    <source>
        <dbReference type="ARBA" id="ARBA00049244"/>
    </source>
</evidence>
<dbReference type="Proteomes" id="UP000523821">
    <property type="component" value="Unassembled WGS sequence"/>
</dbReference>
<evidence type="ECO:0000256" key="17">
    <source>
        <dbReference type="HAMAP-Rule" id="MF_01113"/>
    </source>
</evidence>
<dbReference type="Gene3D" id="3.30.1490.100">
    <property type="entry name" value="DNA polymerase, Y-family, little finger domain"/>
    <property type="match status" value="1"/>
</dbReference>
<comment type="function">
    <text evidence="15 17">Poorly processive, error-prone DNA polymerase involved in untargeted mutagenesis. Copies undamaged DNA at stalled replication forks, which arise in vivo from mismatched or misaligned primer ends. These misaligned primers can be extended by PolIV. Exhibits no 3'-5' exonuclease (proofreading) activity. May be involved in translesional synthesis, in conjunction with the beta clamp from PolIII.</text>
</comment>
<dbReference type="GO" id="GO:0000287">
    <property type="term" value="F:magnesium ion binding"/>
    <property type="evidence" value="ECO:0007669"/>
    <property type="project" value="UniProtKB-UniRule"/>
</dbReference>
<dbReference type="FunFam" id="3.30.1490.100:FF:000004">
    <property type="entry name" value="DNA polymerase IV"/>
    <property type="match status" value="1"/>
</dbReference>
<keyword evidence="9 17" id="KW-0479">Metal-binding</keyword>
<dbReference type="Pfam" id="PF11798">
    <property type="entry name" value="IMS_HHH"/>
    <property type="match status" value="1"/>
</dbReference>
<dbReference type="GO" id="GO:0005829">
    <property type="term" value="C:cytosol"/>
    <property type="evidence" value="ECO:0007669"/>
    <property type="project" value="TreeGrafter"/>
</dbReference>
<dbReference type="FunFam" id="3.40.1170.60:FF:000001">
    <property type="entry name" value="DNA polymerase IV"/>
    <property type="match status" value="1"/>
</dbReference>
<accession>A0A7W9CSU7</accession>
<feature type="active site" evidence="17">
    <location>
        <position position="139"/>
    </location>
</feature>